<accession>A0ABQ0A5S2</accession>
<evidence type="ECO:0000256" key="3">
    <source>
        <dbReference type="ARBA" id="ARBA00022982"/>
    </source>
</evidence>
<dbReference type="InterPro" id="IPR011900">
    <property type="entry name" value="GRX_bact"/>
</dbReference>
<dbReference type="PROSITE" id="PS00195">
    <property type="entry name" value="GLUTAREDOXIN_1"/>
    <property type="match status" value="1"/>
</dbReference>
<dbReference type="InterPro" id="IPR002109">
    <property type="entry name" value="Glutaredoxin"/>
</dbReference>
<dbReference type="PANTHER" id="PTHR45694">
    <property type="entry name" value="GLUTAREDOXIN 2"/>
    <property type="match status" value="1"/>
</dbReference>
<dbReference type="PANTHER" id="PTHR45694:SF18">
    <property type="entry name" value="GLUTAREDOXIN-1-RELATED"/>
    <property type="match status" value="1"/>
</dbReference>
<dbReference type="PROSITE" id="PS51354">
    <property type="entry name" value="GLUTAREDOXIN_2"/>
    <property type="match status" value="1"/>
</dbReference>
<keyword evidence="5 6" id="KW-0676">Redox-active center</keyword>
<dbReference type="SUPFAM" id="SSF52833">
    <property type="entry name" value="Thioredoxin-like"/>
    <property type="match status" value="1"/>
</dbReference>
<dbReference type="Proteomes" id="UP001465153">
    <property type="component" value="Unassembled WGS sequence"/>
</dbReference>
<dbReference type="NCBIfam" id="TIGR02181">
    <property type="entry name" value="GRX_bact"/>
    <property type="match status" value="1"/>
</dbReference>
<evidence type="ECO:0000256" key="6">
    <source>
        <dbReference type="RuleBase" id="RU364065"/>
    </source>
</evidence>
<dbReference type="InterPro" id="IPR036249">
    <property type="entry name" value="Thioredoxin-like_sf"/>
</dbReference>
<keyword evidence="4" id="KW-1015">Disulfide bond</keyword>
<evidence type="ECO:0000313" key="9">
    <source>
        <dbReference type="Proteomes" id="UP001465153"/>
    </source>
</evidence>
<organism evidence="8 9">
    <name type="scientific">Sessilibacter corallicola</name>
    <dbReference type="NCBI Taxonomy" id="2904075"/>
    <lineage>
        <taxon>Bacteria</taxon>
        <taxon>Pseudomonadati</taxon>
        <taxon>Pseudomonadota</taxon>
        <taxon>Gammaproteobacteria</taxon>
        <taxon>Cellvibrionales</taxon>
        <taxon>Cellvibrionaceae</taxon>
        <taxon>Sessilibacter</taxon>
    </lineage>
</organism>
<evidence type="ECO:0000256" key="4">
    <source>
        <dbReference type="ARBA" id="ARBA00023157"/>
    </source>
</evidence>
<dbReference type="InterPro" id="IPR014025">
    <property type="entry name" value="Glutaredoxin_subgr"/>
</dbReference>
<keyword evidence="3 6" id="KW-0249">Electron transport</keyword>
<dbReference type="CDD" id="cd03418">
    <property type="entry name" value="GRX_GRXb_1_3_like"/>
    <property type="match status" value="1"/>
</dbReference>
<keyword evidence="6" id="KW-0963">Cytoplasm</keyword>
<keyword evidence="9" id="KW-1185">Reference proteome</keyword>
<evidence type="ECO:0000256" key="5">
    <source>
        <dbReference type="ARBA" id="ARBA00023284"/>
    </source>
</evidence>
<feature type="domain" description="Glutaredoxin" evidence="7">
    <location>
        <begin position="4"/>
        <end position="63"/>
    </location>
</feature>
<gene>
    <name evidence="8" type="primary">grxC</name>
    <name evidence="8" type="ORF">NBRC116591_08150</name>
</gene>
<dbReference type="Pfam" id="PF00462">
    <property type="entry name" value="Glutaredoxin"/>
    <property type="match status" value="1"/>
</dbReference>
<comment type="function">
    <text evidence="6">Has a glutathione-disulfide oxidoreductase activity in the presence of NADPH and glutathione reductase. Reduces low molecular weight disulfides and proteins.</text>
</comment>
<reference evidence="8 9" key="1">
    <citation type="submission" date="2024-04" db="EMBL/GenBank/DDBJ databases">
        <title>Draft genome sequence of Sessilibacter corallicola NBRC 116591.</title>
        <authorList>
            <person name="Miyakawa T."/>
            <person name="Kusuya Y."/>
            <person name="Miura T."/>
        </authorList>
    </citation>
    <scope>NUCLEOTIDE SEQUENCE [LARGE SCALE GENOMIC DNA]</scope>
    <source>
        <strain evidence="8 9">KU-00831-HH</strain>
    </source>
</reference>
<keyword evidence="2 6" id="KW-0813">Transport</keyword>
<evidence type="ECO:0000259" key="7">
    <source>
        <dbReference type="Pfam" id="PF00462"/>
    </source>
</evidence>
<dbReference type="Gene3D" id="3.40.30.10">
    <property type="entry name" value="Glutaredoxin"/>
    <property type="match status" value="1"/>
</dbReference>
<comment type="similarity">
    <text evidence="1 6">Belongs to the glutaredoxin family.</text>
</comment>
<proteinExistence type="inferred from homology"/>
<evidence type="ECO:0000256" key="2">
    <source>
        <dbReference type="ARBA" id="ARBA00022448"/>
    </source>
</evidence>
<evidence type="ECO:0000313" key="8">
    <source>
        <dbReference type="EMBL" id="GAA6167005.1"/>
    </source>
</evidence>
<name>A0ABQ0A5S2_9GAMM</name>
<dbReference type="EMBL" id="BAABWN010000002">
    <property type="protein sequence ID" value="GAA6167005.1"/>
    <property type="molecule type" value="Genomic_DNA"/>
</dbReference>
<dbReference type="RefSeq" id="WP_233087845.1">
    <property type="nucleotide sequence ID" value="NZ_BAABWN010000002.1"/>
</dbReference>
<protein>
    <recommendedName>
        <fullName evidence="6">Glutaredoxin</fullName>
    </recommendedName>
</protein>
<dbReference type="PRINTS" id="PR00160">
    <property type="entry name" value="GLUTAREDOXIN"/>
</dbReference>
<evidence type="ECO:0000256" key="1">
    <source>
        <dbReference type="ARBA" id="ARBA00007787"/>
    </source>
</evidence>
<comment type="caution">
    <text evidence="8">The sequence shown here is derived from an EMBL/GenBank/DDBJ whole genome shotgun (WGS) entry which is preliminary data.</text>
</comment>
<sequence length="86" mass="9814">MPNIVIYTTRFCPFCIRAKHLLKNKGLEYKEIPVDNNNKLRREMTKKAGRTSVPQIWIGDRHVGGCDDLYYADSTGELDTLVAQVS</sequence>
<dbReference type="InterPro" id="IPR011767">
    <property type="entry name" value="GLR_AS"/>
</dbReference>